<dbReference type="InterPro" id="IPR036388">
    <property type="entry name" value="WH-like_DNA-bd_sf"/>
</dbReference>
<dbReference type="SUPFAM" id="SSF46894">
    <property type="entry name" value="C-terminal effector domain of the bipartite response regulators"/>
    <property type="match status" value="1"/>
</dbReference>
<evidence type="ECO:0000259" key="10">
    <source>
        <dbReference type="PROSITE" id="PS50110"/>
    </source>
</evidence>
<feature type="domain" description="Response regulatory" evidence="10">
    <location>
        <begin position="2"/>
        <end position="116"/>
    </location>
</feature>
<comment type="caution">
    <text evidence="12">The sequence shown here is derived from an EMBL/GenBank/DDBJ whole genome shotgun (WGS) entry which is preliminary data.</text>
</comment>
<keyword evidence="3 8" id="KW-0597">Phosphoprotein</keyword>
<name>A0ABY2KH85_9RHOB</name>
<organism evidence="12 13">
    <name type="scientific">Pseudotabrizicola sediminis</name>
    <dbReference type="NCBI Taxonomy" id="2486418"/>
    <lineage>
        <taxon>Bacteria</taxon>
        <taxon>Pseudomonadati</taxon>
        <taxon>Pseudomonadota</taxon>
        <taxon>Alphaproteobacteria</taxon>
        <taxon>Rhodobacterales</taxon>
        <taxon>Paracoccaceae</taxon>
        <taxon>Pseudotabrizicola</taxon>
    </lineage>
</organism>
<evidence type="ECO:0000256" key="8">
    <source>
        <dbReference type="PROSITE-ProRule" id="PRU00169"/>
    </source>
</evidence>
<dbReference type="EMBL" id="RPEM01000017">
    <property type="protein sequence ID" value="TGD41647.1"/>
    <property type="molecule type" value="Genomic_DNA"/>
</dbReference>
<evidence type="ECO:0000256" key="5">
    <source>
        <dbReference type="ARBA" id="ARBA00023015"/>
    </source>
</evidence>
<dbReference type="PROSITE" id="PS50110">
    <property type="entry name" value="RESPONSE_REGULATORY"/>
    <property type="match status" value="1"/>
</dbReference>
<evidence type="ECO:0000313" key="13">
    <source>
        <dbReference type="Proteomes" id="UP000297741"/>
    </source>
</evidence>
<keyword evidence="2" id="KW-0963">Cytoplasm</keyword>
<keyword evidence="4" id="KW-0902">Two-component regulatory system</keyword>
<evidence type="ECO:0000256" key="9">
    <source>
        <dbReference type="PROSITE-ProRule" id="PRU01091"/>
    </source>
</evidence>
<dbReference type="Gene3D" id="6.10.250.690">
    <property type="match status" value="1"/>
</dbReference>
<keyword evidence="5" id="KW-0805">Transcription regulation</keyword>
<feature type="domain" description="OmpR/PhoB-type" evidence="11">
    <location>
        <begin position="124"/>
        <end position="218"/>
    </location>
</feature>
<dbReference type="InterPro" id="IPR001789">
    <property type="entry name" value="Sig_transdc_resp-reg_receiver"/>
</dbReference>
<dbReference type="SMART" id="SM00862">
    <property type="entry name" value="Trans_reg_C"/>
    <property type="match status" value="1"/>
</dbReference>
<evidence type="ECO:0000256" key="6">
    <source>
        <dbReference type="ARBA" id="ARBA00023125"/>
    </source>
</evidence>
<evidence type="ECO:0000256" key="3">
    <source>
        <dbReference type="ARBA" id="ARBA00022553"/>
    </source>
</evidence>
<dbReference type="Pfam" id="PF00072">
    <property type="entry name" value="Response_reg"/>
    <property type="match status" value="1"/>
</dbReference>
<dbReference type="PROSITE" id="PS51755">
    <property type="entry name" value="OMPR_PHOB"/>
    <property type="match status" value="1"/>
</dbReference>
<dbReference type="InterPro" id="IPR039420">
    <property type="entry name" value="WalR-like"/>
</dbReference>
<dbReference type="Proteomes" id="UP000297741">
    <property type="component" value="Unassembled WGS sequence"/>
</dbReference>
<evidence type="ECO:0000256" key="2">
    <source>
        <dbReference type="ARBA" id="ARBA00022490"/>
    </source>
</evidence>
<keyword evidence="13" id="KW-1185">Reference proteome</keyword>
<dbReference type="InterPro" id="IPR011006">
    <property type="entry name" value="CheY-like_superfamily"/>
</dbReference>
<dbReference type="SMART" id="SM00448">
    <property type="entry name" value="REC"/>
    <property type="match status" value="1"/>
</dbReference>
<dbReference type="PANTHER" id="PTHR48111:SF35">
    <property type="entry name" value="TRANSCRIPTIONAL REGULATORY PROTEIN QSEB"/>
    <property type="match status" value="1"/>
</dbReference>
<comment type="subcellular location">
    <subcellularLocation>
        <location evidence="1">Cytoplasm</location>
    </subcellularLocation>
</comment>
<reference evidence="12 13" key="1">
    <citation type="submission" date="2018-11" db="EMBL/GenBank/DDBJ databases">
        <title>Tabrizicola sp. isolated from sediment of alpine lake.</title>
        <authorList>
            <person name="Liu Z."/>
        </authorList>
    </citation>
    <scope>NUCLEOTIDE SEQUENCE [LARGE SCALE GENOMIC DNA]</scope>
    <source>
        <strain evidence="12 13">DRYC-M-16</strain>
    </source>
</reference>
<dbReference type="SUPFAM" id="SSF52172">
    <property type="entry name" value="CheY-like"/>
    <property type="match status" value="1"/>
</dbReference>
<evidence type="ECO:0000256" key="4">
    <source>
        <dbReference type="ARBA" id="ARBA00023012"/>
    </source>
</evidence>
<keyword evidence="7" id="KW-0804">Transcription</keyword>
<feature type="modified residue" description="4-aspartylphosphate" evidence="8">
    <location>
        <position position="51"/>
    </location>
</feature>
<dbReference type="InterPro" id="IPR001867">
    <property type="entry name" value="OmpR/PhoB-type_DNA-bd"/>
</dbReference>
<dbReference type="Gene3D" id="1.10.10.10">
    <property type="entry name" value="Winged helix-like DNA-binding domain superfamily/Winged helix DNA-binding domain"/>
    <property type="match status" value="1"/>
</dbReference>
<evidence type="ECO:0000256" key="1">
    <source>
        <dbReference type="ARBA" id="ARBA00004496"/>
    </source>
</evidence>
<dbReference type="RefSeq" id="WP_135433620.1">
    <property type="nucleotide sequence ID" value="NZ_RPEM01000017.1"/>
</dbReference>
<keyword evidence="6 9" id="KW-0238">DNA-binding</keyword>
<evidence type="ECO:0000256" key="7">
    <source>
        <dbReference type="ARBA" id="ARBA00023163"/>
    </source>
</evidence>
<dbReference type="Gene3D" id="3.40.50.2300">
    <property type="match status" value="1"/>
</dbReference>
<proteinExistence type="predicted"/>
<dbReference type="CDD" id="cd00383">
    <property type="entry name" value="trans_reg_C"/>
    <property type="match status" value="1"/>
</dbReference>
<gene>
    <name evidence="12" type="ORF">EEB11_17640</name>
</gene>
<protein>
    <submittedName>
        <fullName evidence="12">Response regulator</fullName>
    </submittedName>
</protein>
<feature type="DNA-binding region" description="OmpR/PhoB-type" evidence="9">
    <location>
        <begin position="124"/>
        <end position="218"/>
    </location>
</feature>
<dbReference type="PANTHER" id="PTHR48111">
    <property type="entry name" value="REGULATOR OF RPOS"/>
    <property type="match status" value="1"/>
</dbReference>
<dbReference type="CDD" id="cd17624">
    <property type="entry name" value="REC_OmpR_PmrA-like"/>
    <property type="match status" value="1"/>
</dbReference>
<evidence type="ECO:0000259" key="11">
    <source>
        <dbReference type="PROSITE" id="PS51755"/>
    </source>
</evidence>
<dbReference type="InterPro" id="IPR016032">
    <property type="entry name" value="Sig_transdc_resp-reg_C-effctor"/>
</dbReference>
<sequence>MRLLIVEDDEMLREGLAVGLRLAGFTCDSVATRADADAALETGGFDGMVLDLMLPDGSGLDVLARLRAAGSILPVLLLTARDRSHDRVTGLDAGADDYLGKPFDLPELAARLRAILRRSEGRAAGHMIWNGLDLDPAAMEGTRDGRNLRFSRREFTILRALMERPGTIIGKSTLEERLYGWQEDVESNTVEVHVHNLRTKLGAAFIETVRGAGYRLARPAGADA</sequence>
<evidence type="ECO:0000313" key="12">
    <source>
        <dbReference type="EMBL" id="TGD41647.1"/>
    </source>
</evidence>
<dbReference type="Pfam" id="PF00486">
    <property type="entry name" value="Trans_reg_C"/>
    <property type="match status" value="1"/>
</dbReference>
<accession>A0ABY2KH85</accession>